<accession>A0A0V0R1T8</accession>
<sequence>MTHLTLGEQNINLKIKGQGYHNELIIAEAQLTQATKEIYQKQNQLPENFIIYLQCKWFTVNKYGVQTPIEGVNSGFYQISYEDIGQKILVQATPILEDFEYIGNPLQAEIGPIQESPSFAKDNQNLIQQNDKTEFILKLDNVQYAPFCAQNPYQLQNQKIQKNNSIILNSPLNKQSQLKLKKNSSSQQQQNKYKIQDLDEDQIDNLCNADYPKDCFMVINSDYCKLKIMDLKLMKVEIILEIELCSKFPNIQMIKKTNNAFIFELSQEISCRMKAVDNNQRDLVAFFIKKYMTDNILNREYNRNNNSDLKLKSQDNLNALNDVFNKQDNDLDLQQVHSFKQQNQNQEQEQIVEERLRSQSDLIKFDITKIRAIFFDRKNKQ</sequence>
<gene>
    <name evidence="1" type="ORF">PPERSA_12970</name>
</gene>
<comment type="caution">
    <text evidence="1">The sequence shown here is derived from an EMBL/GenBank/DDBJ whole genome shotgun (WGS) entry which is preliminary data.</text>
</comment>
<dbReference type="AlphaFoldDB" id="A0A0V0R1T8"/>
<name>A0A0V0R1T8_PSEPJ</name>
<dbReference type="EMBL" id="LDAU01000063">
    <property type="protein sequence ID" value="KRX08489.1"/>
    <property type="molecule type" value="Genomic_DNA"/>
</dbReference>
<organism evidence="1 2">
    <name type="scientific">Pseudocohnilembus persalinus</name>
    <name type="common">Ciliate</name>
    <dbReference type="NCBI Taxonomy" id="266149"/>
    <lineage>
        <taxon>Eukaryota</taxon>
        <taxon>Sar</taxon>
        <taxon>Alveolata</taxon>
        <taxon>Ciliophora</taxon>
        <taxon>Intramacronucleata</taxon>
        <taxon>Oligohymenophorea</taxon>
        <taxon>Scuticociliatia</taxon>
        <taxon>Philasterida</taxon>
        <taxon>Pseudocohnilembidae</taxon>
        <taxon>Pseudocohnilembus</taxon>
    </lineage>
</organism>
<evidence type="ECO:0000313" key="2">
    <source>
        <dbReference type="Proteomes" id="UP000054937"/>
    </source>
</evidence>
<keyword evidence="2" id="KW-1185">Reference proteome</keyword>
<evidence type="ECO:0000313" key="1">
    <source>
        <dbReference type="EMBL" id="KRX08489.1"/>
    </source>
</evidence>
<protein>
    <submittedName>
        <fullName evidence="1">Uncharacterized protein</fullName>
    </submittedName>
</protein>
<proteinExistence type="predicted"/>
<reference evidence="1 2" key="1">
    <citation type="journal article" date="2015" name="Sci. Rep.">
        <title>Genome of the facultative scuticociliatosis pathogen Pseudocohnilembus persalinus provides insight into its virulence through horizontal gene transfer.</title>
        <authorList>
            <person name="Xiong J."/>
            <person name="Wang G."/>
            <person name="Cheng J."/>
            <person name="Tian M."/>
            <person name="Pan X."/>
            <person name="Warren A."/>
            <person name="Jiang C."/>
            <person name="Yuan D."/>
            <person name="Miao W."/>
        </authorList>
    </citation>
    <scope>NUCLEOTIDE SEQUENCE [LARGE SCALE GENOMIC DNA]</scope>
    <source>
        <strain evidence="1">36N120E</strain>
    </source>
</reference>
<dbReference type="Proteomes" id="UP000054937">
    <property type="component" value="Unassembled WGS sequence"/>
</dbReference>
<dbReference type="InParanoid" id="A0A0V0R1T8"/>